<dbReference type="Proteomes" id="UP000035366">
    <property type="component" value="Chromosome"/>
</dbReference>
<accession>A0ABM5TQF5</accession>
<protein>
    <recommendedName>
        <fullName evidence="5">HTH arsR-type domain-containing protein</fullName>
    </recommendedName>
</protein>
<keyword evidence="3" id="KW-0804">Transcription</keyword>
<gene>
    <name evidence="6" type="ORF">ABB07_25580</name>
</gene>
<dbReference type="SMART" id="SM00418">
    <property type="entry name" value="HTH_ARSR"/>
    <property type="match status" value="1"/>
</dbReference>
<keyword evidence="7" id="KW-1185">Reference proteome</keyword>
<dbReference type="Gene3D" id="1.10.10.10">
    <property type="entry name" value="Winged helix-like DNA-binding domain superfamily/Winged helix DNA-binding domain"/>
    <property type="match status" value="1"/>
</dbReference>
<evidence type="ECO:0000313" key="7">
    <source>
        <dbReference type="Proteomes" id="UP000035366"/>
    </source>
</evidence>
<feature type="domain" description="HTH arsR-type" evidence="5">
    <location>
        <begin position="305"/>
        <end position="377"/>
    </location>
</feature>
<evidence type="ECO:0000259" key="5">
    <source>
        <dbReference type="SMART" id="SM00418"/>
    </source>
</evidence>
<dbReference type="RefSeq" id="WP_208900956.1">
    <property type="nucleotide sequence ID" value="NZ_CP011497.1"/>
</dbReference>
<dbReference type="InterPro" id="IPR036390">
    <property type="entry name" value="WH_DNA-bd_sf"/>
</dbReference>
<feature type="compositionally biased region" description="Basic and acidic residues" evidence="4">
    <location>
        <begin position="69"/>
        <end position="79"/>
    </location>
</feature>
<name>A0ABM5TQF5_9ACTN</name>
<keyword evidence="2" id="KW-0238">DNA-binding</keyword>
<evidence type="ECO:0000256" key="1">
    <source>
        <dbReference type="ARBA" id="ARBA00023015"/>
    </source>
</evidence>
<evidence type="ECO:0000256" key="2">
    <source>
        <dbReference type="ARBA" id="ARBA00023125"/>
    </source>
</evidence>
<dbReference type="InterPro" id="IPR051011">
    <property type="entry name" value="Metal_resp_trans_reg"/>
</dbReference>
<dbReference type="EMBL" id="CP011497">
    <property type="protein sequence ID" value="AKJ13280.1"/>
    <property type="molecule type" value="Genomic_DNA"/>
</dbReference>
<dbReference type="InterPro" id="IPR001845">
    <property type="entry name" value="HTH_ArsR_DNA-bd_dom"/>
</dbReference>
<dbReference type="SUPFAM" id="SSF46785">
    <property type="entry name" value="Winged helix' DNA-binding domain"/>
    <property type="match status" value="1"/>
</dbReference>
<dbReference type="InterPro" id="IPR036388">
    <property type="entry name" value="WH-like_DNA-bd_sf"/>
</dbReference>
<feature type="region of interest" description="Disordered" evidence="4">
    <location>
        <begin position="135"/>
        <end position="172"/>
    </location>
</feature>
<evidence type="ECO:0000256" key="3">
    <source>
        <dbReference type="ARBA" id="ARBA00023163"/>
    </source>
</evidence>
<evidence type="ECO:0000313" key="6">
    <source>
        <dbReference type="EMBL" id="AKJ13280.1"/>
    </source>
</evidence>
<dbReference type="PANTHER" id="PTHR43132:SF8">
    <property type="entry name" value="HTH-TYPE TRANSCRIPTIONAL REGULATOR KMTR"/>
    <property type="match status" value="1"/>
</dbReference>
<feature type="compositionally biased region" description="Low complexity" evidence="4">
    <location>
        <begin position="59"/>
        <end position="68"/>
    </location>
</feature>
<keyword evidence="1" id="KW-0805">Transcription regulation</keyword>
<proteinExistence type="predicted"/>
<organism evidence="6 7">
    <name type="scientific">Streptomyces incarnatus</name>
    <dbReference type="NCBI Taxonomy" id="665007"/>
    <lineage>
        <taxon>Bacteria</taxon>
        <taxon>Bacillati</taxon>
        <taxon>Actinomycetota</taxon>
        <taxon>Actinomycetes</taxon>
        <taxon>Kitasatosporales</taxon>
        <taxon>Streptomycetaceae</taxon>
        <taxon>Streptomyces</taxon>
    </lineage>
</organism>
<feature type="compositionally biased region" description="Low complexity" evidence="4">
    <location>
        <begin position="1"/>
        <end position="17"/>
    </location>
</feature>
<feature type="region of interest" description="Disordered" evidence="4">
    <location>
        <begin position="59"/>
        <end position="79"/>
    </location>
</feature>
<feature type="compositionally biased region" description="Pro residues" evidence="4">
    <location>
        <begin position="146"/>
        <end position="157"/>
    </location>
</feature>
<reference evidence="6 7" key="1">
    <citation type="journal article" date="2015" name="ISME J.">
        <title>Draft Genome Sequence of Streptomyces incarnatus NRRL8089, which Produces the Nucleoside Antibiotic Sinefungin.</title>
        <authorList>
            <person name="Oshima K."/>
            <person name="Hattori M."/>
            <person name="Shimizu H."/>
            <person name="Fukuda K."/>
            <person name="Nemoto M."/>
            <person name="Inagaki K."/>
            <person name="Tamura T."/>
        </authorList>
    </citation>
    <scope>NUCLEOTIDE SEQUENCE [LARGE SCALE GENOMIC DNA]</scope>
    <source>
        <strain evidence="6 7">NRRL 8089</strain>
    </source>
</reference>
<evidence type="ECO:0000256" key="4">
    <source>
        <dbReference type="SAM" id="MobiDB-lite"/>
    </source>
</evidence>
<dbReference type="PANTHER" id="PTHR43132">
    <property type="entry name" value="ARSENICAL RESISTANCE OPERON REPRESSOR ARSR-RELATED"/>
    <property type="match status" value="1"/>
</dbReference>
<sequence>MTVMDLSPSSSRAPLAPGGQHAGTGLRAALVLDGAALSRTRFMVSPMNELLAQAARHAGAAGPGPARPYRGEVPPRDARTEATVRRLTAALRAVRRPVAGLLSPTLLDRTSCPGFEEELEALRARMTEGCRPFDSTYSGRAYGPSPGGPEPLGPEPAGPAHDRSDGPPPVPVEEIGELIEALRAAFGLWLAEDWPAHRRALEEDVACRAHQLARHGAARLLDTLHDRIAYADQILYVSPPPYTAQGGGRRPAVQPPRHSVDGLLLVPSAVAAHPTVLSGGELPVLRYPCTVRATRDEARAATEPTPLAALLGRARSDALTSIGTGCSTTELAGRLGVGAATASSHAAALRRAGLIVTHRRGKQVEHLLTELGSQLLTAGHG</sequence>
<feature type="region of interest" description="Disordered" evidence="4">
    <location>
        <begin position="1"/>
        <end position="21"/>
    </location>
</feature>